<protein>
    <submittedName>
        <fullName evidence="2">Uncharacterized protein</fullName>
    </submittedName>
</protein>
<gene>
    <name evidence="2" type="ORF">FGG08_006727</name>
</gene>
<dbReference type="OrthoDB" id="5419922at2759"/>
<evidence type="ECO:0000256" key="1">
    <source>
        <dbReference type="SAM" id="MobiDB-lite"/>
    </source>
</evidence>
<feature type="compositionally biased region" description="Low complexity" evidence="1">
    <location>
        <begin position="197"/>
        <end position="211"/>
    </location>
</feature>
<feature type="region of interest" description="Disordered" evidence="1">
    <location>
        <begin position="242"/>
        <end position="269"/>
    </location>
</feature>
<feature type="region of interest" description="Disordered" evidence="1">
    <location>
        <begin position="540"/>
        <end position="632"/>
    </location>
</feature>
<dbReference type="EMBL" id="JAGHQL010000208">
    <property type="protein sequence ID" value="KAH0536402.1"/>
    <property type="molecule type" value="Genomic_DNA"/>
</dbReference>
<sequence>MKASAPLFPRPVSPIDTRPLSPTPSDVEASDSGPEINPEDRAAKRQRIERIAQQYLSGQQILILSAGLKGPFHKNWPNPWEKRRKSKQADGLVIDETPRCAAAPERKKRKTQEGTEAATHDALAGRGTTRVNSEKERALLGDGSSLVEVGVGEQLTLGKNPAFKEWVENTPQTAQPLKGILKADTKPTPPNETWLKRTAASRRPSNPSPSTLAIEAQTPPDPAKRIATSFPQYTPSHLETALFSTPTEPSNPPMHTGFTPINKSKKPMFFMQPPDKALAINTDKADSSEMKVRRKPRHVDFAAITSPTRPKHINELGVTPRPKAKGKALSPAGGGKGERLTTEPPVVAQRPAVPRPEQHQQRPVSGDMGNPPKAAKHCAATPIAMPDRPWPPHANSQVLNAHNNHNKRESLGSNISTQAEVLKAQQLFQAEIPSPEKGLPYLPSLAPVGSLFGSKISGVATLTGTKVAPTLYPSSPPHQGDNTSADDRGDSPDTDVISTQELMDAISPFTFSTVKKRQRTGSFTKHASFTQIPSKQTSFALDGANGAFGKMGLDMETSPEIEDPGPPPQERKEKRAPTTNREPVTPTKAAPNLPNAVANHPPPSAASSIAAEKSPTKKFDDSNNSDSEEEMNNCIEDISNYLEGWDLEAELKRVAAAAKQDGGPAVTANKKGILSGGGWR</sequence>
<feature type="region of interest" description="Disordered" evidence="1">
    <location>
        <begin position="69"/>
        <end position="137"/>
    </location>
</feature>
<feature type="region of interest" description="Disordered" evidence="1">
    <location>
        <begin position="1"/>
        <end position="46"/>
    </location>
</feature>
<reference evidence="2" key="1">
    <citation type="submission" date="2021-03" db="EMBL/GenBank/DDBJ databases">
        <title>Comparative genomics and phylogenomic investigation of the class Geoglossomycetes provide insights into ecological specialization and systematics.</title>
        <authorList>
            <person name="Melie T."/>
            <person name="Pirro S."/>
            <person name="Miller A.N."/>
            <person name="Quandt A."/>
        </authorList>
    </citation>
    <scope>NUCLEOTIDE SEQUENCE</scope>
    <source>
        <strain evidence="2">GBOQ0MN5Z8</strain>
    </source>
</reference>
<evidence type="ECO:0000313" key="3">
    <source>
        <dbReference type="Proteomes" id="UP000698800"/>
    </source>
</evidence>
<organism evidence="2 3">
    <name type="scientific">Glutinoglossum americanum</name>
    <dbReference type="NCBI Taxonomy" id="1670608"/>
    <lineage>
        <taxon>Eukaryota</taxon>
        <taxon>Fungi</taxon>
        <taxon>Dikarya</taxon>
        <taxon>Ascomycota</taxon>
        <taxon>Pezizomycotina</taxon>
        <taxon>Geoglossomycetes</taxon>
        <taxon>Geoglossales</taxon>
        <taxon>Geoglossaceae</taxon>
        <taxon>Glutinoglossum</taxon>
    </lineage>
</organism>
<comment type="caution">
    <text evidence="2">The sequence shown here is derived from an EMBL/GenBank/DDBJ whole genome shotgun (WGS) entry which is preliminary data.</text>
</comment>
<feature type="region of interest" description="Disordered" evidence="1">
    <location>
        <begin position="657"/>
        <end position="680"/>
    </location>
</feature>
<feature type="region of interest" description="Disordered" evidence="1">
    <location>
        <begin position="467"/>
        <end position="497"/>
    </location>
</feature>
<feature type="region of interest" description="Disordered" evidence="1">
    <location>
        <begin position="174"/>
        <end position="228"/>
    </location>
</feature>
<accession>A0A9P8HVF4</accession>
<name>A0A9P8HVF4_9PEZI</name>
<evidence type="ECO:0000313" key="2">
    <source>
        <dbReference type="EMBL" id="KAH0536402.1"/>
    </source>
</evidence>
<feature type="region of interest" description="Disordered" evidence="1">
    <location>
        <begin position="281"/>
        <end position="376"/>
    </location>
</feature>
<dbReference type="Proteomes" id="UP000698800">
    <property type="component" value="Unassembled WGS sequence"/>
</dbReference>
<keyword evidence="3" id="KW-1185">Reference proteome</keyword>
<proteinExistence type="predicted"/>
<dbReference type="AlphaFoldDB" id="A0A9P8HVF4"/>